<dbReference type="STRING" id="52.CMC5_073400"/>
<dbReference type="RefSeq" id="WP_050434635.1">
    <property type="nucleotide sequence ID" value="NZ_CP012159.1"/>
</dbReference>
<dbReference type="OrthoDB" id="5501927at2"/>
<keyword evidence="1" id="KW-0472">Membrane</keyword>
<gene>
    <name evidence="3" type="ORF">CMC5_073400</name>
</gene>
<protein>
    <recommendedName>
        <fullName evidence="5">PEGA domain-containing protein</fullName>
    </recommendedName>
</protein>
<dbReference type="EMBL" id="CP012159">
    <property type="protein sequence ID" value="AKT43112.1"/>
    <property type="molecule type" value="Genomic_DNA"/>
</dbReference>
<proteinExistence type="predicted"/>
<keyword evidence="1" id="KW-1133">Transmembrane helix</keyword>
<feature type="transmembrane region" description="Helical" evidence="1">
    <location>
        <begin position="268"/>
        <end position="292"/>
    </location>
</feature>
<sequence>MTNDRSLARGLLAVAAVLGLTLGASLVMAAPPPKGAEQQAREVARTFGKRGFELFEAGDYEGAIGQFQQAEENFHAPTHWLLIARSQAKLGRLLEAEKSYKLVLVDELDRSAPKAFTAAQDSAREELASLRSRIPEVSVDVLGIPEGATAEVFLDGTRLDAGPRGSRARVDPGSHQVRVTAPTMAPVERDIEVAEGADQRVLVELQPARYSAGVIPGAIAIGLGAVGLGLGTVTGAMSLSRVGDLDQSCPSKRCSPAEKSIADEARTLGTVSTIGFVAGGVLAAAGVTLLVLRPGSGTRASTSGQAVQVNVAASPNALIVRGVF</sequence>
<evidence type="ECO:0008006" key="5">
    <source>
        <dbReference type="Google" id="ProtNLM"/>
    </source>
</evidence>
<feature type="chain" id="PRO_5005459855" description="PEGA domain-containing protein" evidence="2">
    <location>
        <begin position="30"/>
        <end position="324"/>
    </location>
</feature>
<dbReference type="InterPro" id="IPR011990">
    <property type="entry name" value="TPR-like_helical_dom_sf"/>
</dbReference>
<accession>A0A0K1ER40</accession>
<dbReference type="Proteomes" id="UP000067626">
    <property type="component" value="Chromosome"/>
</dbReference>
<dbReference type="SUPFAM" id="SSF48452">
    <property type="entry name" value="TPR-like"/>
    <property type="match status" value="1"/>
</dbReference>
<evidence type="ECO:0000313" key="4">
    <source>
        <dbReference type="Proteomes" id="UP000067626"/>
    </source>
</evidence>
<evidence type="ECO:0000256" key="1">
    <source>
        <dbReference type="SAM" id="Phobius"/>
    </source>
</evidence>
<keyword evidence="1" id="KW-0812">Transmembrane</keyword>
<dbReference type="AlphaFoldDB" id="A0A0K1ER40"/>
<reference evidence="3 4" key="1">
    <citation type="submission" date="2015-07" db="EMBL/GenBank/DDBJ databases">
        <title>Genome analysis of myxobacterium Chondromyces crocatus Cm c5 reveals a high potential for natural compound synthesis and the genetic basis for the loss of fruiting body formation.</title>
        <authorList>
            <person name="Zaburannyi N."/>
            <person name="Bunk B."/>
            <person name="Maier J."/>
            <person name="Overmann J."/>
            <person name="Mueller R."/>
        </authorList>
    </citation>
    <scope>NUCLEOTIDE SEQUENCE [LARGE SCALE GENOMIC DNA]</scope>
    <source>
        <strain evidence="3 4">Cm c5</strain>
    </source>
</reference>
<name>A0A0K1ER40_CHOCO</name>
<feature type="signal peptide" evidence="2">
    <location>
        <begin position="1"/>
        <end position="29"/>
    </location>
</feature>
<dbReference type="Gene3D" id="1.25.40.10">
    <property type="entry name" value="Tetratricopeptide repeat domain"/>
    <property type="match status" value="1"/>
</dbReference>
<dbReference type="KEGG" id="ccro:CMC5_073400"/>
<evidence type="ECO:0000313" key="3">
    <source>
        <dbReference type="EMBL" id="AKT43112.1"/>
    </source>
</evidence>
<keyword evidence="4" id="KW-1185">Reference proteome</keyword>
<organism evidence="3 4">
    <name type="scientific">Chondromyces crocatus</name>
    <dbReference type="NCBI Taxonomy" id="52"/>
    <lineage>
        <taxon>Bacteria</taxon>
        <taxon>Pseudomonadati</taxon>
        <taxon>Myxococcota</taxon>
        <taxon>Polyangia</taxon>
        <taxon>Polyangiales</taxon>
        <taxon>Polyangiaceae</taxon>
        <taxon>Chondromyces</taxon>
    </lineage>
</organism>
<keyword evidence="2" id="KW-0732">Signal</keyword>
<evidence type="ECO:0000256" key="2">
    <source>
        <dbReference type="SAM" id="SignalP"/>
    </source>
</evidence>